<evidence type="ECO:0000256" key="8">
    <source>
        <dbReference type="SAM" id="Phobius"/>
    </source>
</evidence>
<keyword evidence="4" id="KW-1003">Cell membrane</keyword>
<dbReference type="InterPro" id="IPR004776">
    <property type="entry name" value="Mem_transp_PIN-like"/>
</dbReference>
<reference evidence="9 10" key="1">
    <citation type="submission" date="2024-02" db="EMBL/GenBank/DDBJ databases">
        <title>Bacteria isolated from the canopy kelp, Nereocystis luetkeana.</title>
        <authorList>
            <person name="Pfister C.A."/>
            <person name="Younker I.T."/>
            <person name="Light S.H."/>
        </authorList>
    </citation>
    <scope>NUCLEOTIDE SEQUENCE [LARGE SCALE GENOMIC DNA]</scope>
    <source>
        <strain evidence="9 10">TI.2.07</strain>
    </source>
</reference>
<feature type="transmembrane region" description="Helical" evidence="8">
    <location>
        <begin position="285"/>
        <end position="313"/>
    </location>
</feature>
<proteinExistence type="inferred from homology"/>
<keyword evidence="10" id="KW-1185">Reference proteome</keyword>
<protein>
    <submittedName>
        <fullName evidence="9">AEC family transporter</fullName>
    </submittedName>
</protein>
<feature type="transmembrane region" description="Helical" evidence="8">
    <location>
        <begin position="130"/>
        <end position="151"/>
    </location>
</feature>
<dbReference type="Pfam" id="PF03547">
    <property type="entry name" value="Mem_trans"/>
    <property type="match status" value="1"/>
</dbReference>
<name>A0ABU9HDG3_9GAMM</name>
<accession>A0ABU9HDG3</accession>
<evidence type="ECO:0000256" key="4">
    <source>
        <dbReference type="ARBA" id="ARBA00022475"/>
    </source>
</evidence>
<evidence type="ECO:0000256" key="6">
    <source>
        <dbReference type="ARBA" id="ARBA00022989"/>
    </source>
</evidence>
<dbReference type="RefSeq" id="WP_341628462.1">
    <property type="nucleotide sequence ID" value="NZ_JBAKBA010000029.1"/>
</dbReference>
<evidence type="ECO:0000256" key="3">
    <source>
        <dbReference type="ARBA" id="ARBA00022448"/>
    </source>
</evidence>
<sequence length="316" mass="34363">MFFESLQFSFSIVGPICLLLFLGWFLRKTNTINDAFIEVGSKLVFKVTLPALLFLGIVKMDHEAVIDFDLIAYGLIANFLFFMLCILVTKYWIKDKHHHGVVIQGAFRSNTAIIGLAYMANVYGEASLGLAAVYVAAHTVLYNILSVIILSPKKEGFNPKMLIGLMKSILKNPLIISIILGLIFFVLTIPVPDIVINTGQYFSDMTLPVALLCTGGSLSIKSLKDNSLNCRFSTILKIVIGPIFITGGAYFLGYTGETLGLVFFMSAAPTAAASYVMARAMGHSAALAANIIAMTTIGSLVTCSLGVSLLYWLQLM</sequence>
<evidence type="ECO:0000313" key="10">
    <source>
        <dbReference type="Proteomes" id="UP001366060"/>
    </source>
</evidence>
<organism evidence="9 10">
    <name type="scientific">Psychromonas arctica</name>
    <dbReference type="NCBI Taxonomy" id="168275"/>
    <lineage>
        <taxon>Bacteria</taxon>
        <taxon>Pseudomonadati</taxon>
        <taxon>Pseudomonadota</taxon>
        <taxon>Gammaproteobacteria</taxon>
        <taxon>Alteromonadales</taxon>
        <taxon>Psychromonadaceae</taxon>
        <taxon>Psychromonas</taxon>
    </lineage>
</organism>
<evidence type="ECO:0000256" key="2">
    <source>
        <dbReference type="ARBA" id="ARBA00010145"/>
    </source>
</evidence>
<feature type="transmembrane region" description="Helical" evidence="8">
    <location>
        <begin position="6"/>
        <end position="27"/>
    </location>
</feature>
<dbReference type="PANTHER" id="PTHR36838:SF4">
    <property type="entry name" value="AUXIN EFFLUX CARRIER FAMILY PROTEIN"/>
    <property type="match status" value="1"/>
</dbReference>
<gene>
    <name evidence="9" type="ORF">V6255_12495</name>
</gene>
<evidence type="ECO:0000256" key="7">
    <source>
        <dbReference type="ARBA" id="ARBA00023136"/>
    </source>
</evidence>
<comment type="similarity">
    <text evidence="2">Belongs to the auxin efflux carrier (TC 2.A.69) family.</text>
</comment>
<feature type="transmembrane region" description="Helical" evidence="8">
    <location>
        <begin position="39"/>
        <end position="58"/>
    </location>
</feature>
<evidence type="ECO:0000256" key="5">
    <source>
        <dbReference type="ARBA" id="ARBA00022692"/>
    </source>
</evidence>
<keyword evidence="7 8" id="KW-0472">Membrane</keyword>
<feature type="transmembrane region" description="Helical" evidence="8">
    <location>
        <begin position="232"/>
        <end position="252"/>
    </location>
</feature>
<dbReference type="InterPro" id="IPR038770">
    <property type="entry name" value="Na+/solute_symporter_sf"/>
</dbReference>
<keyword evidence="6 8" id="KW-1133">Transmembrane helix</keyword>
<feature type="transmembrane region" description="Helical" evidence="8">
    <location>
        <begin position="258"/>
        <end position="278"/>
    </location>
</feature>
<feature type="transmembrane region" description="Helical" evidence="8">
    <location>
        <begin position="70"/>
        <end position="93"/>
    </location>
</feature>
<evidence type="ECO:0000256" key="1">
    <source>
        <dbReference type="ARBA" id="ARBA00004651"/>
    </source>
</evidence>
<keyword evidence="5 8" id="KW-0812">Transmembrane</keyword>
<keyword evidence="3" id="KW-0813">Transport</keyword>
<feature type="transmembrane region" description="Helical" evidence="8">
    <location>
        <begin position="172"/>
        <end position="189"/>
    </location>
</feature>
<comment type="caution">
    <text evidence="9">The sequence shown here is derived from an EMBL/GenBank/DDBJ whole genome shotgun (WGS) entry which is preliminary data.</text>
</comment>
<comment type="subcellular location">
    <subcellularLocation>
        <location evidence="1">Cell membrane</location>
        <topology evidence="1">Multi-pass membrane protein</topology>
    </subcellularLocation>
</comment>
<dbReference type="EMBL" id="JBAKBA010000029">
    <property type="protein sequence ID" value="MEL0659957.1"/>
    <property type="molecule type" value="Genomic_DNA"/>
</dbReference>
<evidence type="ECO:0000313" key="9">
    <source>
        <dbReference type="EMBL" id="MEL0659957.1"/>
    </source>
</evidence>
<dbReference type="Proteomes" id="UP001366060">
    <property type="component" value="Unassembled WGS sequence"/>
</dbReference>
<dbReference type="Gene3D" id="1.20.1530.20">
    <property type="match status" value="1"/>
</dbReference>
<dbReference type="PANTHER" id="PTHR36838">
    <property type="entry name" value="AUXIN EFFLUX CARRIER FAMILY PROTEIN"/>
    <property type="match status" value="1"/>
</dbReference>